<dbReference type="Proteomes" id="UP000664781">
    <property type="component" value="Unassembled WGS sequence"/>
</dbReference>
<dbReference type="Pfam" id="PF00135">
    <property type="entry name" value="COesterase"/>
    <property type="match status" value="2"/>
</dbReference>
<dbReference type="SUPFAM" id="SSF53474">
    <property type="entry name" value="alpha/beta-Hydrolases"/>
    <property type="match status" value="2"/>
</dbReference>
<comment type="caution">
    <text evidence="4">The sequence shown here is derived from an EMBL/GenBank/DDBJ whole genome shotgun (WGS) entry which is preliminary data.</text>
</comment>
<dbReference type="Gene3D" id="3.40.50.1820">
    <property type="entry name" value="alpha/beta hydrolase"/>
    <property type="match status" value="2"/>
</dbReference>
<evidence type="ECO:0000259" key="3">
    <source>
        <dbReference type="Pfam" id="PF00135"/>
    </source>
</evidence>
<dbReference type="PANTHER" id="PTHR43918">
    <property type="entry name" value="ACETYLCHOLINESTERASE"/>
    <property type="match status" value="1"/>
</dbReference>
<dbReference type="InterPro" id="IPR029058">
    <property type="entry name" value="AB_hydrolase_fold"/>
</dbReference>
<evidence type="ECO:0000313" key="5">
    <source>
        <dbReference type="Proteomes" id="UP000664781"/>
    </source>
</evidence>
<dbReference type="GO" id="GO:0005886">
    <property type="term" value="C:plasma membrane"/>
    <property type="evidence" value="ECO:0007669"/>
    <property type="project" value="TreeGrafter"/>
</dbReference>
<sequence length="247" mass="26714">MVTTDAGPVRGTVTERGRAFLGVPFAAPPVGERRWRPPQPPAPWSDVRAAAHYPASNYGGDHRLAFAAAFGDYLVACPTRESARQLATATPGRVFAYEFADRAAPVLYNVHPDFPLGAYHGAELPYLFDYLQAGDLRLDPAQARLSQAMTTFWTRLVTMTDPVPGTWPATAPDPYRPLSWPGRHHAPDRLRHRPPVRLLGHDPAPDRPGTADSGGTPATVAVTGSICRDVVAGRPRGRRGGRLRCGG</sequence>
<reference evidence="4" key="1">
    <citation type="submission" date="2021-03" db="EMBL/GenBank/DDBJ databases">
        <title>Streptomyces strains.</title>
        <authorList>
            <person name="Lund M.B."/>
            <person name="Toerring T."/>
        </authorList>
    </citation>
    <scope>NUCLEOTIDE SEQUENCE</scope>
    <source>
        <strain evidence="4">JCM 4242</strain>
    </source>
</reference>
<dbReference type="RefSeq" id="WP_207247608.1">
    <property type="nucleotide sequence ID" value="NZ_JAFMOF010000002.1"/>
</dbReference>
<dbReference type="InterPro" id="IPR050654">
    <property type="entry name" value="AChE-related_enzymes"/>
</dbReference>
<dbReference type="EMBL" id="JAFMOF010000002">
    <property type="protein sequence ID" value="MBO0654401.1"/>
    <property type="molecule type" value="Genomic_DNA"/>
</dbReference>
<name>A0A939JMN6_9ACTN</name>
<feature type="region of interest" description="Disordered" evidence="2">
    <location>
        <begin position="168"/>
        <end position="220"/>
    </location>
</feature>
<accession>A0A939JMN6</accession>
<dbReference type="AlphaFoldDB" id="A0A939JMN6"/>
<feature type="domain" description="Carboxylesterase type B" evidence="3">
    <location>
        <begin position="64"/>
        <end position="172"/>
    </location>
</feature>
<evidence type="ECO:0000313" key="4">
    <source>
        <dbReference type="EMBL" id="MBO0654401.1"/>
    </source>
</evidence>
<feature type="compositionally biased region" description="Basic residues" evidence="2">
    <location>
        <begin position="182"/>
        <end position="195"/>
    </location>
</feature>
<dbReference type="GO" id="GO:0006581">
    <property type="term" value="P:acetylcholine catabolic process"/>
    <property type="evidence" value="ECO:0007669"/>
    <property type="project" value="TreeGrafter"/>
</dbReference>
<dbReference type="InterPro" id="IPR002018">
    <property type="entry name" value="CarbesteraseB"/>
</dbReference>
<dbReference type="PANTHER" id="PTHR43918:SF12">
    <property type="entry name" value="ACETYLCHOLINESTERASE 1"/>
    <property type="match status" value="1"/>
</dbReference>
<protein>
    <submittedName>
        <fullName evidence="4">Carboxylesterase family protein</fullName>
    </submittedName>
</protein>
<organism evidence="4 5">
    <name type="scientific">Streptomyces triculaminicus</name>
    <dbReference type="NCBI Taxonomy" id="2816232"/>
    <lineage>
        <taxon>Bacteria</taxon>
        <taxon>Bacillati</taxon>
        <taxon>Actinomycetota</taxon>
        <taxon>Actinomycetes</taxon>
        <taxon>Kitasatosporales</taxon>
        <taxon>Streptomycetaceae</taxon>
        <taxon>Streptomyces</taxon>
    </lineage>
</organism>
<dbReference type="GO" id="GO:0003990">
    <property type="term" value="F:acetylcholinesterase activity"/>
    <property type="evidence" value="ECO:0007669"/>
    <property type="project" value="TreeGrafter"/>
</dbReference>
<dbReference type="GO" id="GO:0019695">
    <property type="term" value="P:choline metabolic process"/>
    <property type="evidence" value="ECO:0007669"/>
    <property type="project" value="TreeGrafter"/>
</dbReference>
<evidence type="ECO:0000256" key="1">
    <source>
        <dbReference type="ARBA" id="ARBA00022801"/>
    </source>
</evidence>
<dbReference type="GO" id="GO:0005615">
    <property type="term" value="C:extracellular space"/>
    <property type="evidence" value="ECO:0007669"/>
    <property type="project" value="TreeGrafter"/>
</dbReference>
<proteinExistence type="predicted"/>
<keyword evidence="5" id="KW-1185">Reference proteome</keyword>
<gene>
    <name evidence="4" type="ORF">J1792_16930</name>
</gene>
<keyword evidence="1" id="KW-0378">Hydrolase</keyword>
<evidence type="ECO:0000256" key="2">
    <source>
        <dbReference type="SAM" id="MobiDB-lite"/>
    </source>
</evidence>
<feature type="domain" description="Carboxylesterase type B" evidence="3">
    <location>
        <begin position="2"/>
        <end position="56"/>
    </location>
</feature>